<evidence type="ECO:0000313" key="2">
    <source>
        <dbReference type="EMBL" id="TKW27487.1"/>
    </source>
</evidence>
<feature type="region of interest" description="Disordered" evidence="1">
    <location>
        <begin position="49"/>
        <end position="129"/>
    </location>
</feature>
<feature type="compositionally biased region" description="Basic residues" evidence="1">
    <location>
        <begin position="116"/>
        <end position="129"/>
    </location>
</feature>
<accession>A0A4U6VS30</accession>
<keyword evidence="3" id="KW-1185">Reference proteome</keyword>
<name>A0A4U6VS30_SETVI</name>
<reference evidence="2" key="1">
    <citation type="submission" date="2019-03" db="EMBL/GenBank/DDBJ databases">
        <title>WGS assembly of Setaria viridis.</title>
        <authorList>
            <person name="Huang P."/>
            <person name="Jenkins J."/>
            <person name="Grimwood J."/>
            <person name="Barry K."/>
            <person name="Healey A."/>
            <person name="Mamidi S."/>
            <person name="Sreedasyam A."/>
            <person name="Shu S."/>
            <person name="Feldman M."/>
            <person name="Wu J."/>
            <person name="Yu Y."/>
            <person name="Chen C."/>
            <person name="Johnson J."/>
            <person name="Rokhsar D."/>
            <person name="Baxter I."/>
            <person name="Schmutz J."/>
            <person name="Brutnell T."/>
            <person name="Kellogg E."/>
        </authorList>
    </citation>
    <scope>NUCLEOTIDE SEQUENCE [LARGE SCALE GENOMIC DNA]</scope>
</reference>
<sequence>MEYLKRCSKNLLFRSPHGVGIIYPPLPLVTQFTSSVLIFLSPPTSSFPLPWGAGRRGRPAGGASSAAARPGRRPAGGELPRGGGAAGAQAGRANRSSSVGGAPPTGLLDSAAGGVSRRRRLGGRPRRGGRRLLLPARAPLLRLLLGAAVGGFLRGAGRSWWPAHGGRPSSASSAAAVRATGPPALVPTSQPMDAGVEAEPCRECECQDRSSVSAKRWLRSSSFELSLHPIICITQQPSTT</sequence>
<dbReference type="Gramene" id="TKW27487">
    <property type="protein sequence ID" value="TKW27487"/>
    <property type="gene ID" value="SEVIR_3G260450v2"/>
</dbReference>
<dbReference type="AlphaFoldDB" id="A0A4U6VS30"/>
<dbReference type="EMBL" id="CM016554">
    <property type="protein sequence ID" value="TKW27487.1"/>
    <property type="molecule type" value="Genomic_DNA"/>
</dbReference>
<organism evidence="2 3">
    <name type="scientific">Setaria viridis</name>
    <name type="common">Green bristlegrass</name>
    <name type="synonym">Setaria italica subsp. viridis</name>
    <dbReference type="NCBI Taxonomy" id="4556"/>
    <lineage>
        <taxon>Eukaryota</taxon>
        <taxon>Viridiplantae</taxon>
        <taxon>Streptophyta</taxon>
        <taxon>Embryophyta</taxon>
        <taxon>Tracheophyta</taxon>
        <taxon>Spermatophyta</taxon>
        <taxon>Magnoliopsida</taxon>
        <taxon>Liliopsida</taxon>
        <taxon>Poales</taxon>
        <taxon>Poaceae</taxon>
        <taxon>PACMAD clade</taxon>
        <taxon>Panicoideae</taxon>
        <taxon>Panicodae</taxon>
        <taxon>Paniceae</taxon>
        <taxon>Cenchrinae</taxon>
        <taxon>Setaria</taxon>
    </lineage>
</organism>
<evidence type="ECO:0000313" key="3">
    <source>
        <dbReference type="Proteomes" id="UP000298652"/>
    </source>
</evidence>
<dbReference type="Proteomes" id="UP000298652">
    <property type="component" value="Chromosome 3"/>
</dbReference>
<protein>
    <submittedName>
        <fullName evidence="2">Uncharacterized protein</fullName>
    </submittedName>
</protein>
<gene>
    <name evidence="2" type="ORF">SEVIR_3G260450v2</name>
</gene>
<proteinExistence type="predicted"/>
<evidence type="ECO:0000256" key="1">
    <source>
        <dbReference type="SAM" id="MobiDB-lite"/>
    </source>
</evidence>